<feature type="compositionally biased region" description="Polar residues" evidence="1">
    <location>
        <begin position="1"/>
        <end position="12"/>
    </location>
</feature>
<protein>
    <submittedName>
        <fullName evidence="3">Tubby-like C-terminal</fullName>
    </submittedName>
</protein>
<dbReference type="Proteomes" id="UP000694251">
    <property type="component" value="Chromosome 7"/>
</dbReference>
<feature type="compositionally biased region" description="Polar residues" evidence="1">
    <location>
        <begin position="23"/>
        <end position="37"/>
    </location>
</feature>
<dbReference type="PANTHER" id="PTHR16517:SF119">
    <property type="entry name" value="TUBBY-LIKE F-BOX PROTEIN 3"/>
    <property type="match status" value="1"/>
</dbReference>
<keyword evidence="4" id="KW-1185">Reference proteome</keyword>
<evidence type="ECO:0000313" key="3">
    <source>
        <dbReference type="EMBL" id="KAG7587966.1"/>
    </source>
</evidence>
<dbReference type="InterPro" id="IPR000007">
    <property type="entry name" value="Tubby_C"/>
</dbReference>
<dbReference type="OrthoDB" id="8775810at2759"/>
<comment type="caution">
    <text evidence="3">The sequence shown here is derived from an EMBL/GenBank/DDBJ whole genome shotgun (WGS) entry which is preliminary data.</text>
</comment>
<dbReference type="PANTHER" id="PTHR16517">
    <property type="entry name" value="TUBBY-RELATED"/>
    <property type="match status" value="1"/>
</dbReference>
<evidence type="ECO:0000313" key="4">
    <source>
        <dbReference type="Proteomes" id="UP000694251"/>
    </source>
</evidence>
<proteinExistence type="predicted"/>
<evidence type="ECO:0000256" key="1">
    <source>
        <dbReference type="SAM" id="MobiDB-lite"/>
    </source>
</evidence>
<feature type="domain" description="Tubby C-terminal" evidence="2">
    <location>
        <begin position="40"/>
        <end position="142"/>
    </location>
</feature>
<dbReference type="AlphaFoldDB" id="A0A8T2BPP8"/>
<evidence type="ECO:0000259" key="2">
    <source>
        <dbReference type="Pfam" id="PF01167"/>
    </source>
</evidence>
<reference evidence="3 4" key="1">
    <citation type="submission" date="2020-12" db="EMBL/GenBank/DDBJ databases">
        <title>Concerted genomic and epigenomic changes stabilize Arabidopsis allopolyploids.</title>
        <authorList>
            <person name="Chen Z."/>
        </authorList>
    </citation>
    <scope>NUCLEOTIDE SEQUENCE [LARGE SCALE GENOMIC DNA]</scope>
    <source>
        <strain evidence="3">As9502</strain>
        <tissue evidence="3">Leaf</tissue>
    </source>
</reference>
<accession>A0A8T2BPP8</accession>
<name>A0A8T2BPP8_ARASU</name>
<dbReference type="Pfam" id="PF01167">
    <property type="entry name" value="Tub"/>
    <property type="match status" value="1"/>
</dbReference>
<dbReference type="EMBL" id="JAEFBJ010000007">
    <property type="protein sequence ID" value="KAG7587966.1"/>
    <property type="molecule type" value="Genomic_DNA"/>
</dbReference>
<gene>
    <name evidence="3" type="ORF">ISN44_As07g003260</name>
</gene>
<organism evidence="3 4">
    <name type="scientific">Arabidopsis suecica</name>
    <name type="common">Swedish thale-cress</name>
    <name type="synonym">Cardaminopsis suecica</name>
    <dbReference type="NCBI Taxonomy" id="45249"/>
    <lineage>
        <taxon>Eukaryota</taxon>
        <taxon>Viridiplantae</taxon>
        <taxon>Streptophyta</taxon>
        <taxon>Embryophyta</taxon>
        <taxon>Tracheophyta</taxon>
        <taxon>Spermatophyta</taxon>
        <taxon>Magnoliopsida</taxon>
        <taxon>eudicotyledons</taxon>
        <taxon>Gunneridae</taxon>
        <taxon>Pentapetalae</taxon>
        <taxon>rosids</taxon>
        <taxon>malvids</taxon>
        <taxon>Brassicales</taxon>
        <taxon>Brassicaceae</taxon>
        <taxon>Camelineae</taxon>
        <taxon>Arabidopsis</taxon>
    </lineage>
</organism>
<sequence length="160" mass="17841">MGKLRSNYQGTKFTVYDAPGTNPGAQSSSRLNPGGTAPTQTELDNFVSFKSPSGQKEGVLVLKSKVPRWEGQSWCLDFNGRRDIVASGRNFQLVAAPENGPEGLENGNVIFQFAKVREDVFLMGYQYPISAFQAFTISLSRFRCEPCPARFFLRRVVMME</sequence>
<feature type="region of interest" description="Disordered" evidence="1">
    <location>
        <begin position="1"/>
        <end position="37"/>
    </location>
</feature>